<accession>A0A1M5CJA2</accession>
<dbReference type="PANTHER" id="PTHR43841">
    <property type="entry name" value="3-HYDROXYACYL-THIOESTER DEHYDRATASE HTDX-RELATED"/>
    <property type="match status" value="1"/>
</dbReference>
<dbReference type="EMBL" id="FQUW01000038">
    <property type="protein sequence ID" value="SHF54771.1"/>
    <property type="molecule type" value="Genomic_DNA"/>
</dbReference>
<evidence type="ECO:0000313" key="2">
    <source>
        <dbReference type="EMBL" id="SHF54771.1"/>
    </source>
</evidence>
<reference evidence="3" key="1">
    <citation type="submission" date="2016-11" db="EMBL/GenBank/DDBJ databases">
        <authorList>
            <person name="Varghese N."/>
            <person name="Submissions S."/>
        </authorList>
    </citation>
    <scope>NUCLEOTIDE SEQUENCE [LARGE SCALE GENOMIC DNA]</scope>
    <source>
        <strain evidence="3">DSM 11792</strain>
    </source>
</reference>
<evidence type="ECO:0000259" key="1">
    <source>
        <dbReference type="Pfam" id="PF01575"/>
    </source>
</evidence>
<protein>
    <submittedName>
        <fullName evidence="2">Acyl dehydratase</fullName>
    </submittedName>
</protein>
<gene>
    <name evidence="2" type="ORF">SAMN02745218_02553</name>
</gene>
<dbReference type="SUPFAM" id="SSF54637">
    <property type="entry name" value="Thioesterase/thiol ester dehydrase-isomerase"/>
    <property type="match status" value="1"/>
</dbReference>
<dbReference type="InterPro" id="IPR002539">
    <property type="entry name" value="MaoC-like_dom"/>
</dbReference>
<dbReference type="PANTHER" id="PTHR43841:SF3">
    <property type="entry name" value="(3R)-HYDROXYACYL-ACP DEHYDRATASE SUBUNIT HADB"/>
    <property type="match status" value="1"/>
</dbReference>
<evidence type="ECO:0000313" key="3">
    <source>
        <dbReference type="Proteomes" id="UP000184196"/>
    </source>
</evidence>
<name>A0A1M5CJA2_9FIRM</name>
<sequence length="149" mass="16271">MKQMETPVFYEDFELNQSLPPLTKPPVDRVQLVRYAGASGDFNPLHYVDEVGQKAGTGGVIAHGMLIMGFAGQAVTRWVPNRYLRRLAVRFTGMTRPGDKITVTGRVVEKRIENGCGLVVGEVIAADEKGEVKLKGSFEAALPLKSTPL</sequence>
<organism evidence="2 3">
    <name type="scientific">Desulfofundulus australicus DSM 11792</name>
    <dbReference type="NCBI Taxonomy" id="1121425"/>
    <lineage>
        <taxon>Bacteria</taxon>
        <taxon>Bacillati</taxon>
        <taxon>Bacillota</taxon>
        <taxon>Clostridia</taxon>
        <taxon>Eubacteriales</taxon>
        <taxon>Peptococcaceae</taxon>
        <taxon>Desulfofundulus</taxon>
    </lineage>
</organism>
<dbReference type="RefSeq" id="WP_207545666.1">
    <property type="nucleotide sequence ID" value="NZ_FQUW01000038.1"/>
</dbReference>
<dbReference type="Gene3D" id="3.10.129.10">
    <property type="entry name" value="Hotdog Thioesterase"/>
    <property type="match status" value="1"/>
</dbReference>
<dbReference type="AlphaFoldDB" id="A0A1M5CJA2"/>
<dbReference type="InterPro" id="IPR029069">
    <property type="entry name" value="HotDog_dom_sf"/>
</dbReference>
<keyword evidence="3" id="KW-1185">Reference proteome</keyword>
<dbReference type="Pfam" id="PF01575">
    <property type="entry name" value="MaoC_dehydratas"/>
    <property type="match status" value="1"/>
</dbReference>
<proteinExistence type="predicted"/>
<feature type="domain" description="MaoC-like" evidence="1">
    <location>
        <begin position="26"/>
        <end position="114"/>
    </location>
</feature>
<dbReference type="Proteomes" id="UP000184196">
    <property type="component" value="Unassembled WGS sequence"/>
</dbReference>